<feature type="transmembrane region" description="Helical" evidence="3">
    <location>
        <begin position="70"/>
        <end position="89"/>
    </location>
</feature>
<dbReference type="InterPro" id="IPR013656">
    <property type="entry name" value="PAS_4"/>
</dbReference>
<feature type="domain" description="PAC" evidence="5">
    <location>
        <begin position="500"/>
        <end position="550"/>
    </location>
</feature>
<feature type="domain" description="PAC" evidence="5">
    <location>
        <begin position="620"/>
        <end position="672"/>
    </location>
</feature>
<dbReference type="InterPro" id="IPR000700">
    <property type="entry name" value="PAS-assoc_C"/>
</dbReference>
<accession>A0A7K0C323</accession>
<feature type="domain" description="PAS" evidence="4">
    <location>
        <begin position="297"/>
        <end position="367"/>
    </location>
</feature>
<dbReference type="Pfam" id="PF07228">
    <property type="entry name" value="SpoIIE"/>
    <property type="match status" value="1"/>
</dbReference>
<dbReference type="SMART" id="SM00086">
    <property type="entry name" value="PAC"/>
    <property type="match status" value="3"/>
</dbReference>
<keyword evidence="3" id="KW-0812">Transmembrane</keyword>
<dbReference type="InterPro" id="IPR036457">
    <property type="entry name" value="PPM-type-like_dom_sf"/>
</dbReference>
<dbReference type="GO" id="GO:0006355">
    <property type="term" value="P:regulation of DNA-templated transcription"/>
    <property type="evidence" value="ECO:0007669"/>
    <property type="project" value="InterPro"/>
</dbReference>
<feature type="transmembrane region" description="Helical" evidence="3">
    <location>
        <begin position="259"/>
        <end position="281"/>
    </location>
</feature>
<evidence type="ECO:0000256" key="2">
    <source>
        <dbReference type="SAM" id="MobiDB-lite"/>
    </source>
</evidence>
<evidence type="ECO:0000256" key="1">
    <source>
        <dbReference type="ARBA" id="ARBA00022801"/>
    </source>
</evidence>
<keyword evidence="3" id="KW-0472">Membrane</keyword>
<dbReference type="EMBL" id="WEGH01000004">
    <property type="protein sequence ID" value="MQY07841.1"/>
    <property type="molecule type" value="Genomic_DNA"/>
</dbReference>
<dbReference type="AlphaFoldDB" id="A0A7K0C323"/>
<evidence type="ECO:0000256" key="3">
    <source>
        <dbReference type="SAM" id="Phobius"/>
    </source>
</evidence>
<evidence type="ECO:0000259" key="4">
    <source>
        <dbReference type="PROSITE" id="PS50112"/>
    </source>
</evidence>
<evidence type="ECO:0000313" key="7">
    <source>
        <dbReference type="Proteomes" id="UP000487268"/>
    </source>
</evidence>
<dbReference type="InterPro" id="IPR013767">
    <property type="entry name" value="PAS_fold"/>
</dbReference>
<sequence>MGAVASPPRATGGRGGRGGGGPDGVRSVPAPPACRRLVRLAGAGAGALAVAGTAGLWPGGAALRPVTGPIATQPGTAVALLLLAVALPLTGRRRQRWPRGCAAAAAAIGAAALAGQQAGPGRMTPGTAGCLVLLGTALLLLAGPGDRRRRAPAAQVLALLVALLGLVRLLGFGYRVPEPEPLGQPATAVLGTALALLLLGAGTFLARPEEGLAGLVTRPGSTALLGRWTLVPTVLVPPLLGRLVLAGQDAGLYGERPAAALQVLGHLVVLVAFGFGALALASRIEAERDQAERALADFARLQELLDLTPAVIYMKDPAGRYLAVNAEFERLSGRPRDQVLGRTAHELFAPKAAEQGERKDRRALRIRRPVQSEESLAGADGTRRHLITRFPLLDAAGRPYALCVVATDVTARAGAHRERRRLQQRYRHLLESAPDAVVIVNAAGVIELVNAQTERMFGHPRAELLGRPVEMLVPERFRGRHPARRDAYLTDPRTRPMGAGLTGLTGLRRDGTEFPVEISLSPLETEDGVLVSAAVRDVTDRRAADRRLTELATMAESSQVALVGCAPDGTITYWNSGARRLYGYGAEQAIGRPAEMLVPPGRRAGAAEMFARVLTGERVPPFETERLTRDGERIDVELTVWPVHDASGAVVGICKSAHDITARKSAERELRNLYEQQRHIALTLQRSLMEMPQPPPGADTAFRYRPATSGAGVGGDWFDIVALPGGRTGVLVGDVMGRGLEAAAVMGHLRAAAHALAKTGMPPAALMNALDEVVAELPDQFVTCCYLVADPARGRAEVCSAGHLPALLLRPGHTVSEVAAPISVPLGVGGVRHRQAALALPAGTVLALYTDGLVETPRTDIDVRVDLLRRALTAASRTSPKLDDIADGALAAMLPEESQDDDVTLLLMRFPPA</sequence>
<evidence type="ECO:0008006" key="8">
    <source>
        <dbReference type="Google" id="ProtNLM"/>
    </source>
</evidence>
<dbReference type="SMART" id="SM00091">
    <property type="entry name" value="PAS"/>
    <property type="match status" value="3"/>
</dbReference>
<dbReference type="Pfam" id="PF08448">
    <property type="entry name" value="PAS_4"/>
    <property type="match status" value="2"/>
</dbReference>
<dbReference type="InterPro" id="IPR001610">
    <property type="entry name" value="PAC"/>
</dbReference>
<dbReference type="Gene3D" id="3.60.40.10">
    <property type="entry name" value="PPM-type phosphatase domain"/>
    <property type="match status" value="1"/>
</dbReference>
<dbReference type="Pfam" id="PF00989">
    <property type="entry name" value="PAS"/>
    <property type="match status" value="1"/>
</dbReference>
<dbReference type="InterPro" id="IPR001932">
    <property type="entry name" value="PPM-type_phosphatase-like_dom"/>
</dbReference>
<dbReference type="RefSeq" id="WP_207709857.1">
    <property type="nucleotide sequence ID" value="NZ_WEGH01000004.1"/>
</dbReference>
<dbReference type="SMART" id="SM00331">
    <property type="entry name" value="PP2C_SIG"/>
    <property type="match status" value="1"/>
</dbReference>
<feature type="transmembrane region" description="Helical" evidence="3">
    <location>
        <begin position="37"/>
        <end position="58"/>
    </location>
</feature>
<name>A0A7K0C323_9ACTN</name>
<feature type="domain" description="PAS" evidence="4">
    <location>
        <begin position="422"/>
        <end position="475"/>
    </location>
</feature>
<keyword evidence="1" id="KW-0378">Hydrolase</keyword>
<dbReference type="InterPro" id="IPR000014">
    <property type="entry name" value="PAS"/>
</dbReference>
<keyword evidence="7" id="KW-1185">Reference proteome</keyword>
<gene>
    <name evidence="6" type="ORF">ACRB68_59430</name>
</gene>
<comment type="caution">
    <text evidence="6">The sequence shown here is derived from an EMBL/GenBank/DDBJ whole genome shotgun (WGS) entry which is preliminary data.</text>
</comment>
<dbReference type="GO" id="GO:0016791">
    <property type="term" value="F:phosphatase activity"/>
    <property type="evidence" value="ECO:0007669"/>
    <property type="project" value="TreeGrafter"/>
</dbReference>
<feature type="compositionally biased region" description="Gly residues" evidence="2">
    <location>
        <begin position="12"/>
        <end position="23"/>
    </location>
</feature>
<feature type="transmembrane region" description="Helical" evidence="3">
    <location>
        <begin position="227"/>
        <end position="247"/>
    </location>
</feature>
<keyword evidence="3" id="KW-1133">Transmembrane helix</keyword>
<dbReference type="InterPro" id="IPR052016">
    <property type="entry name" value="Bact_Sigma-Reg"/>
</dbReference>
<dbReference type="PANTHER" id="PTHR43156:SF2">
    <property type="entry name" value="STAGE II SPORULATION PROTEIN E"/>
    <property type="match status" value="1"/>
</dbReference>
<feature type="transmembrane region" description="Helical" evidence="3">
    <location>
        <begin position="125"/>
        <end position="144"/>
    </location>
</feature>
<dbReference type="InterPro" id="IPR035965">
    <property type="entry name" value="PAS-like_dom_sf"/>
</dbReference>
<evidence type="ECO:0000259" key="5">
    <source>
        <dbReference type="PROSITE" id="PS50113"/>
    </source>
</evidence>
<dbReference type="PANTHER" id="PTHR43156">
    <property type="entry name" value="STAGE II SPORULATION PROTEIN E-RELATED"/>
    <property type="match status" value="1"/>
</dbReference>
<dbReference type="CDD" id="cd00130">
    <property type="entry name" value="PAS"/>
    <property type="match status" value="3"/>
</dbReference>
<protein>
    <recommendedName>
        <fullName evidence="8">PAS domain S-box protein</fullName>
    </recommendedName>
</protein>
<feature type="transmembrane region" description="Helical" evidence="3">
    <location>
        <begin position="101"/>
        <end position="119"/>
    </location>
</feature>
<reference evidence="6 7" key="1">
    <citation type="submission" date="2019-10" db="EMBL/GenBank/DDBJ databases">
        <title>Actinomadura rubteroloni sp. nov. and Actinomadura macrotermitis sp. nov., isolated from the gut of fungus growing-termite Macrotermes natalensis.</title>
        <authorList>
            <person name="Benndorf R."/>
            <person name="Martin K."/>
            <person name="Kuefner M."/>
            <person name="De Beer W."/>
            <person name="Kaster A.-K."/>
            <person name="Vollmers J."/>
            <person name="Poulsen M."/>
            <person name="Beemelmanns C."/>
        </authorList>
    </citation>
    <scope>NUCLEOTIDE SEQUENCE [LARGE SCALE GENOMIC DNA]</scope>
    <source>
        <strain evidence="6 7">RB68</strain>
    </source>
</reference>
<dbReference type="SUPFAM" id="SSF55785">
    <property type="entry name" value="PYP-like sensor domain (PAS domain)"/>
    <property type="match status" value="3"/>
</dbReference>
<evidence type="ECO:0000313" key="6">
    <source>
        <dbReference type="EMBL" id="MQY07841.1"/>
    </source>
</evidence>
<feature type="transmembrane region" description="Helical" evidence="3">
    <location>
        <begin position="186"/>
        <end position="206"/>
    </location>
</feature>
<dbReference type="Proteomes" id="UP000487268">
    <property type="component" value="Unassembled WGS sequence"/>
</dbReference>
<proteinExistence type="predicted"/>
<feature type="domain" description="PAS" evidence="4">
    <location>
        <begin position="547"/>
        <end position="617"/>
    </location>
</feature>
<dbReference type="SUPFAM" id="SSF81606">
    <property type="entry name" value="PP2C-like"/>
    <property type="match status" value="1"/>
</dbReference>
<feature type="region of interest" description="Disordered" evidence="2">
    <location>
        <begin position="1"/>
        <end position="28"/>
    </location>
</feature>
<organism evidence="6 7">
    <name type="scientific">Actinomadura macrotermitis</name>
    <dbReference type="NCBI Taxonomy" id="2585200"/>
    <lineage>
        <taxon>Bacteria</taxon>
        <taxon>Bacillati</taxon>
        <taxon>Actinomycetota</taxon>
        <taxon>Actinomycetes</taxon>
        <taxon>Streptosporangiales</taxon>
        <taxon>Thermomonosporaceae</taxon>
        <taxon>Actinomadura</taxon>
    </lineage>
</organism>
<dbReference type="Gene3D" id="3.30.450.20">
    <property type="entry name" value="PAS domain"/>
    <property type="match status" value="3"/>
</dbReference>
<feature type="transmembrane region" description="Helical" evidence="3">
    <location>
        <begin position="156"/>
        <end position="174"/>
    </location>
</feature>
<dbReference type="PROSITE" id="PS50113">
    <property type="entry name" value="PAC"/>
    <property type="match status" value="2"/>
</dbReference>
<dbReference type="NCBIfam" id="TIGR00229">
    <property type="entry name" value="sensory_box"/>
    <property type="match status" value="3"/>
</dbReference>
<dbReference type="PROSITE" id="PS50112">
    <property type="entry name" value="PAS"/>
    <property type="match status" value="3"/>
</dbReference>